<accession>A0AA86N5K1</accession>
<name>A0AA86N5K1_9EUKA</name>
<sequence>MTELDIDQQKKNAYQMQTQITILRKKALPNLRYPNKSSVYQLYYPVDIIHKSEVEEDTAKKVALSIAMEQNKKFSALNYQKELQQFENQVDTNNQQIQYLLKKELNHFRYEQNNLNVLKRSGIMSPLRKIRKIQ</sequence>
<evidence type="ECO:0000256" key="1">
    <source>
        <dbReference type="SAM" id="Coils"/>
    </source>
</evidence>
<dbReference type="EMBL" id="CATOUU010000021">
    <property type="protein sequence ID" value="CAI9913206.1"/>
    <property type="molecule type" value="Genomic_DNA"/>
</dbReference>
<proteinExistence type="predicted"/>
<feature type="coiled-coil region" evidence="1">
    <location>
        <begin position="76"/>
        <end position="103"/>
    </location>
</feature>
<evidence type="ECO:0000313" key="3">
    <source>
        <dbReference type="EMBL" id="CAL6100758.1"/>
    </source>
</evidence>
<dbReference type="Proteomes" id="UP001642409">
    <property type="component" value="Unassembled WGS sequence"/>
</dbReference>
<dbReference type="AlphaFoldDB" id="A0AA86N5K1"/>
<keyword evidence="4" id="KW-1185">Reference proteome</keyword>
<evidence type="ECO:0000313" key="2">
    <source>
        <dbReference type="EMBL" id="CAI9913206.1"/>
    </source>
</evidence>
<reference evidence="3 4" key="2">
    <citation type="submission" date="2024-07" db="EMBL/GenBank/DDBJ databases">
        <authorList>
            <person name="Akdeniz Z."/>
        </authorList>
    </citation>
    <scope>NUCLEOTIDE SEQUENCE [LARGE SCALE GENOMIC DNA]</scope>
</reference>
<keyword evidence="1" id="KW-0175">Coiled coil</keyword>
<evidence type="ECO:0000313" key="4">
    <source>
        <dbReference type="Proteomes" id="UP001642409"/>
    </source>
</evidence>
<gene>
    <name evidence="3" type="ORF">HINF_LOCUS70706</name>
    <name evidence="2" type="ORF">HINF_LOCUS851</name>
</gene>
<dbReference type="EMBL" id="CAXDID020000534">
    <property type="protein sequence ID" value="CAL6100758.1"/>
    <property type="molecule type" value="Genomic_DNA"/>
</dbReference>
<reference evidence="2" key="1">
    <citation type="submission" date="2023-06" db="EMBL/GenBank/DDBJ databases">
        <authorList>
            <person name="Kurt Z."/>
        </authorList>
    </citation>
    <scope>NUCLEOTIDE SEQUENCE</scope>
</reference>
<protein>
    <submittedName>
        <fullName evidence="3">Hypothetical_protein</fullName>
    </submittedName>
</protein>
<organism evidence="2">
    <name type="scientific">Hexamita inflata</name>
    <dbReference type="NCBI Taxonomy" id="28002"/>
    <lineage>
        <taxon>Eukaryota</taxon>
        <taxon>Metamonada</taxon>
        <taxon>Diplomonadida</taxon>
        <taxon>Hexamitidae</taxon>
        <taxon>Hexamitinae</taxon>
        <taxon>Hexamita</taxon>
    </lineage>
</organism>
<comment type="caution">
    <text evidence="2">The sequence shown here is derived from an EMBL/GenBank/DDBJ whole genome shotgun (WGS) entry which is preliminary data.</text>
</comment>